<reference evidence="11" key="1">
    <citation type="submission" date="2020-06" db="EMBL/GenBank/DDBJ databases">
        <title>Legume-microbial interactions unlock mineral nutrients during tropical forest succession.</title>
        <authorList>
            <person name="Epihov D.Z."/>
        </authorList>
    </citation>
    <scope>NUCLEOTIDE SEQUENCE [LARGE SCALE GENOMIC DNA]</scope>
    <source>
        <strain evidence="11">Pan2503</strain>
    </source>
</reference>
<proteinExistence type="inferred from homology"/>
<dbReference type="NCBIfam" id="TIGR00125">
    <property type="entry name" value="cyt_tran_rel"/>
    <property type="match status" value="1"/>
</dbReference>
<feature type="binding site" evidence="9">
    <location>
        <position position="12"/>
    </location>
    <ligand>
        <name>substrate</name>
    </ligand>
</feature>
<evidence type="ECO:0000256" key="7">
    <source>
        <dbReference type="ARBA" id="ARBA00022993"/>
    </source>
</evidence>
<evidence type="ECO:0000256" key="1">
    <source>
        <dbReference type="ARBA" id="ARBA00022490"/>
    </source>
</evidence>
<feature type="binding site" evidence="9">
    <location>
        <position position="76"/>
    </location>
    <ligand>
        <name>substrate</name>
    </ligand>
</feature>
<keyword evidence="1 9" id="KW-0963">Cytoplasm</keyword>
<dbReference type="Gene3D" id="3.40.50.620">
    <property type="entry name" value="HUPs"/>
    <property type="match status" value="1"/>
</dbReference>
<sequence length="168" mass="18872">MSRSLVAIYPGSFDPITNGHLDLIQRGSRLFDRLIVAILRNETKSPLFSVHERMDMLKEVVKAYPNVEVDSFDGLLVDFAAKRSAQVLLRGIRAISDYEYELQTALMNRRLRPGLETVFLLSNEAHSFISSRLVKEVFGLGGKISGLVPPSVEARLERRLSKSKRKGA</sequence>
<keyword evidence="4 9" id="KW-0547">Nucleotide-binding</keyword>
<accession>A0A7V8NTJ5</accession>
<evidence type="ECO:0000259" key="10">
    <source>
        <dbReference type="Pfam" id="PF01467"/>
    </source>
</evidence>
<keyword evidence="3 9" id="KW-0548">Nucleotidyltransferase</keyword>
<feature type="binding site" evidence="9">
    <location>
        <begin position="12"/>
        <end position="13"/>
    </location>
    <ligand>
        <name>ATP</name>
        <dbReference type="ChEBI" id="CHEBI:30616"/>
    </ligand>
</feature>
<dbReference type="InterPro" id="IPR004821">
    <property type="entry name" value="Cyt_trans-like"/>
</dbReference>
<feature type="binding site" evidence="9">
    <location>
        <position position="101"/>
    </location>
    <ligand>
        <name>ATP</name>
        <dbReference type="ChEBI" id="CHEBI:30616"/>
    </ligand>
</feature>
<evidence type="ECO:0000256" key="3">
    <source>
        <dbReference type="ARBA" id="ARBA00022695"/>
    </source>
</evidence>
<evidence type="ECO:0000256" key="5">
    <source>
        <dbReference type="ARBA" id="ARBA00022840"/>
    </source>
</evidence>
<feature type="binding site" evidence="9">
    <location>
        <position position="90"/>
    </location>
    <ligand>
        <name>substrate</name>
    </ligand>
</feature>
<comment type="similarity">
    <text evidence="9">Belongs to the bacterial CoaD family.</text>
</comment>
<dbReference type="Pfam" id="PF01467">
    <property type="entry name" value="CTP_transf_like"/>
    <property type="match status" value="1"/>
</dbReference>
<dbReference type="SUPFAM" id="SSF52374">
    <property type="entry name" value="Nucleotidylyl transferase"/>
    <property type="match status" value="1"/>
</dbReference>
<name>A0A7V8NTJ5_9BACT</name>
<dbReference type="NCBIfam" id="TIGR01510">
    <property type="entry name" value="coaD_prev_kdtB"/>
    <property type="match status" value="1"/>
</dbReference>
<dbReference type="GO" id="GO:0005524">
    <property type="term" value="F:ATP binding"/>
    <property type="evidence" value="ECO:0007669"/>
    <property type="project" value="UniProtKB-KW"/>
</dbReference>
<keyword evidence="5 9" id="KW-0067">ATP-binding</keyword>
<dbReference type="PANTHER" id="PTHR21342">
    <property type="entry name" value="PHOSPHOPANTETHEINE ADENYLYLTRANSFERASE"/>
    <property type="match status" value="1"/>
</dbReference>
<keyword evidence="12" id="KW-1185">Reference proteome</keyword>
<keyword evidence="2 9" id="KW-0808">Transferase</keyword>
<feature type="binding site" evidence="9">
    <location>
        <position position="20"/>
    </location>
    <ligand>
        <name>ATP</name>
        <dbReference type="ChEBI" id="CHEBI:30616"/>
    </ligand>
</feature>
<dbReference type="PANTHER" id="PTHR21342:SF1">
    <property type="entry name" value="PHOSPHOPANTETHEINE ADENYLYLTRANSFERASE"/>
    <property type="match status" value="1"/>
</dbReference>
<comment type="caution">
    <text evidence="11">The sequence shown here is derived from an EMBL/GenBank/DDBJ whole genome shotgun (WGS) entry which is preliminary data.</text>
</comment>
<dbReference type="GO" id="GO:0004595">
    <property type="term" value="F:pantetheine-phosphate adenylyltransferase activity"/>
    <property type="evidence" value="ECO:0007669"/>
    <property type="project" value="UniProtKB-UniRule"/>
</dbReference>
<comment type="subcellular location">
    <subcellularLocation>
        <location evidence="9">Cytoplasm</location>
    </subcellularLocation>
</comment>
<comment type="catalytic activity">
    <reaction evidence="8 9">
        <text>(R)-4'-phosphopantetheine + ATP + H(+) = 3'-dephospho-CoA + diphosphate</text>
        <dbReference type="Rhea" id="RHEA:19801"/>
        <dbReference type="ChEBI" id="CHEBI:15378"/>
        <dbReference type="ChEBI" id="CHEBI:30616"/>
        <dbReference type="ChEBI" id="CHEBI:33019"/>
        <dbReference type="ChEBI" id="CHEBI:57328"/>
        <dbReference type="ChEBI" id="CHEBI:61723"/>
        <dbReference type="EC" id="2.7.7.3"/>
    </reaction>
</comment>
<feature type="binding site" evidence="9">
    <location>
        <position position="44"/>
    </location>
    <ligand>
        <name>substrate</name>
    </ligand>
</feature>
<gene>
    <name evidence="9 11" type="primary">coaD</name>
    <name evidence="11" type="ORF">HRJ53_19580</name>
</gene>
<dbReference type="PRINTS" id="PR01020">
    <property type="entry name" value="LPSBIOSNTHSS"/>
</dbReference>
<dbReference type="UniPathway" id="UPA00241">
    <property type="reaction ID" value="UER00355"/>
</dbReference>
<evidence type="ECO:0000313" key="11">
    <source>
        <dbReference type="EMBL" id="MBA0087191.1"/>
    </source>
</evidence>
<dbReference type="HAMAP" id="MF_00151">
    <property type="entry name" value="PPAT_bact"/>
    <property type="match status" value="1"/>
</dbReference>
<dbReference type="Proteomes" id="UP000567293">
    <property type="component" value="Unassembled WGS sequence"/>
</dbReference>
<dbReference type="AlphaFoldDB" id="A0A7V8NTJ5"/>
<organism evidence="11 12">
    <name type="scientific">Candidatus Acidiferrum panamense</name>
    <dbReference type="NCBI Taxonomy" id="2741543"/>
    <lineage>
        <taxon>Bacteria</taxon>
        <taxon>Pseudomonadati</taxon>
        <taxon>Acidobacteriota</taxon>
        <taxon>Terriglobia</taxon>
        <taxon>Candidatus Acidiferrales</taxon>
        <taxon>Candidatus Acidiferrum</taxon>
    </lineage>
</organism>
<comment type="pathway">
    <text evidence="9">Cofactor biosynthesis; coenzyme A biosynthesis; CoA from (R)-pantothenate: step 4/5.</text>
</comment>
<dbReference type="InterPro" id="IPR014729">
    <property type="entry name" value="Rossmann-like_a/b/a_fold"/>
</dbReference>
<dbReference type="EC" id="2.7.7.3" evidence="9"/>
<evidence type="ECO:0000256" key="2">
    <source>
        <dbReference type="ARBA" id="ARBA00022679"/>
    </source>
</evidence>
<evidence type="ECO:0000256" key="9">
    <source>
        <dbReference type="HAMAP-Rule" id="MF_00151"/>
    </source>
</evidence>
<feature type="domain" description="Cytidyltransferase-like" evidence="10">
    <location>
        <begin position="8"/>
        <end position="136"/>
    </location>
</feature>
<dbReference type="InterPro" id="IPR001980">
    <property type="entry name" value="PPAT"/>
</dbReference>
<feature type="binding site" evidence="9">
    <location>
        <begin position="126"/>
        <end position="132"/>
    </location>
    <ligand>
        <name>ATP</name>
        <dbReference type="ChEBI" id="CHEBI:30616"/>
    </ligand>
</feature>
<dbReference type="EMBL" id="JACDQQ010001874">
    <property type="protein sequence ID" value="MBA0087191.1"/>
    <property type="molecule type" value="Genomic_DNA"/>
</dbReference>
<feature type="binding site" evidence="9">
    <location>
        <begin position="91"/>
        <end position="93"/>
    </location>
    <ligand>
        <name>ATP</name>
        <dbReference type="ChEBI" id="CHEBI:30616"/>
    </ligand>
</feature>
<keyword evidence="7 9" id="KW-0173">Coenzyme A biosynthesis</keyword>
<comment type="cofactor">
    <cofactor evidence="9">
        <name>Mg(2+)</name>
        <dbReference type="ChEBI" id="CHEBI:18420"/>
    </cofactor>
</comment>
<feature type="site" description="Transition state stabilizer" evidence="9">
    <location>
        <position position="20"/>
    </location>
</feature>
<dbReference type="GO" id="GO:0015937">
    <property type="term" value="P:coenzyme A biosynthetic process"/>
    <property type="evidence" value="ECO:0007669"/>
    <property type="project" value="UniProtKB-UniRule"/>
</dbReference>
<evidence type="ECO:0000256" key="8">
    <source>
        <dbReference type="ARBA" id="ARBA00029346"/>
    </source>
</evidence>
<dbReference type="GO" id="GO:0005737">
    <property type="term" value="C:cytoplasm"/>
    <property type="evidence" value="ECO:0007669"/>
    <property type="project" value="UniProtKB-SubCell"/>
</dbReference>
<evidence type="ECO:0000313" key="12">
    <source>
        <dbReference type="Proteomes" id="UP000567293"/>
    </source>
</evidence>
<comment type="subunit">
    <text evidence="9">Homohexamer.</text>
</comment>
<evidence type="ECO:0000256" key="6">
    <source>
        <dbReference type="ARBA" id="ARBA00022842"/>
    </source>
</evidence>
<dbReference type="CDD" id="cd02163">
    <property type="entry name" value="PPAT"/>
    <property type="match status" value="1"/>
</dbReference>
<keyword evidence="6 9" id="KW-0460">Magnesium</keyword>
<evidence type="ECO:0000256" key="4">
    <source>
        <dbReference type="ARBA" id="ARBA00022741"/>
    </source>
</evidence>
<protein>
    <recommendedName>
        <fullName evidence="9">Phosphopantetheine adenylyltransferase</fullName>
        <ecNumber evidence="9">2.7.7.3</ecNumber>
    </recommendedName>
    <alternativeName>
        <fullName evidence="9">Dephospho-CoA pyrophosphorylase</fullName>
    </alternativeName>
    <alternativeName>
        <fullName evidence="9">Pantetheine-phosphate adenylyltransferase</fullName>
        <shortName evidence="9">PPAT</shortName>
    </alternativeName>
</protein>
<comment type="function">
    <text evidence="9">Reversibly transfers an adenylyl group from ATP to 4'-phosphopantetheine, yielding dephospho-CoA (dPCoA) and pyrophosphate.</text>
</comment>